<dbReference type="InterPro" id="IPR038555">
    <property type="entry name" value="Zincin_1_sf"/>
</dbReference>
<evidence type="ECO:0000313" key="1">
    <source>
        <dbReference type="EMBL" id="OGM54216.1"/>
    </source>
</evidence>
<reference evidence="1 2" key="1">
    <citation type="journal article" date="2016" name="Nat. Commun.">
        <title>Thousands of microbial genomes shed light on interconnected biogeochemical processes in an aquifer system.</title>
        <authorList>
            <person name="Anantharaman K."/>
            <person name="Brown C.T."/>
            <person name="Hug L.A."/>
            <person name="Sharon I."/>
            <person name="Castelle C.J."/>
            <person name="Probst A.J."/>
            <person name="Thomas B.C."/>
            <person name="Singh A."/>
            <person name="Wilkins M.J."/>
            <person name="Karaoz U."/>
            <person name="Brodie E.L."/>
            <person name="Williams K.H."/>
            <person name="Hubbard S.S."/>
            <person name="Banfield J.F."/>
        </authorList>
    </citation>
    <scope>NUCLEOTIDE SEQUENCE [LARGE SCALE GENOMIC DNA]</scope>
</reference>
<dbReference type="Proteomes" id="UP000178603">
    <property type="component" value="Unassembled WGS sequence"/>
</dbReference>
<dbReference type="InterPro" id="IPR010428">
    <property type="entry name" value="Zincin_1"/>
</dbReference>
<comment type="caution">
    <text evidence="1">The sequence shown here is derived from an EMBL/GenBank/DDBJ whole genome shotgun (WGS) entry which is preliminary data.</text>
</comment>
<dbReference type="SUPFAM" id="SSF55486">
    <property type="entry name" value="Metalloproteases ('zincins'), catalytic domain"/>
    <property type="match status" value="1"/>
</dbReference>
<organism evidence="1 2">
    <name type="scientific">Candidatus Woesebacteria bacterium RIFCSPHIGHO2_12_FULL_41_24</name>
    <dbReference type="NCBI Taxonomy" id="1802510"/>
    <lineage>
        <taxon>Bacteria</taxon>
        <taxon>Candidatus Woeseibacteriota</taxon>
    </lineage>
</organism>
<dbReference type="Gene3D" id="3.30.2010.20">
    <property type="match status" value="1"/>
</dbReference>
<sequence length="126" mass="14683">MQEKFEKIVKQAYDELPEEFRSKLDNVEVFTEDLPSVEQVTKFNLRRENKILLGLYEGTPQIKRGHYGIGGNLPDKVTLFRTPLLSLTRSQAHLAKLIKDTLYHEICHHFGMSEEAIRRAQNKSRN</sequence>
<dbReference type="AlphaFoldDB" id="A0A1F8AR23"/>
<dbReference type="EMBL" id="MGGW01000017">
    <property type="protein sequence ID" value="OGM54216.1"/>
    <property type="molecule type" value="Genomic_DNA"/>
</dbReference>
<dbReference type="CDD" id="cd12952">
    <property type="entry name" value="MMP_ACEL2062"/>
    <property type="match status" value="1"/>
</dbReference>
<dbReference type="Pfam" id="PF06262">
    <property type="entry name" value="Zincin_1"/>
    <property type="match status" value="1"/>
</dbReference>
<accession>A0A1F8AR23</accession>
<name>A0A1F8AR23_9BACT</name>
<proteinExistence type="predicted"/>
<gene>
    <name evidence="1" type="ORF">A3E44_00865</name>
</gene>
<evidence type="ECO:0008006" key="3">
    <source>
        <dbReference type="Google" id="ProtNLM"/>
    </source>
</evidence>
<evidence type="ECO:0000313" key="2">
    <source>
        <dbReference type="Proteomes" id="UP000178603"/>
    </source>
</evidence>
<protein>
    <recommendedName>
        <fullName evidence="3">Metallopeptidase family protein</fullName>
    </recommendedName>
</protein>